<feature type="compositionally biased region" description="Polar residues" evidence="2">
    <location>
        <begin position="655"/>
        <end position="667"/>
    </location>
</feature>
<dbReference type="Proteomes" id="UP001347796">
    <property type="component" value="Unassembled WGS sequence"/>
</dbReference>
<dbReference type="Pfam" id="PF12937">
    <property type="entry name" value="F-box-like"/>
    <property type="match status" value="1"/>
</dbReference>
<evidence type="ECO:0000313" key="5">
    <source>
        <dbReference type="Proteomes" id="UP001347796"/>
    </source>
</evidence>
<organism evidence="4 5">
    <name type="scientific">Patella caerulea</name>
    <name type="common">Rayed Mediterranean limpet</name>
    <dbReference type="NCBI Taxonomy" id="87958"/>
    <lineage>
        <taxon>Eukaryota</taxon>
        <taxon>Metazoa</taxon>
        <taxon>Spiralia</taxon>
        <taxon>Lophotrochozoa</taxon>
        <taxon>Mollusca</taxon>
        <taxon>Gastropoda</taxon>
        <taxon>Patellogastropoda</taxon>
        <taxon>Patelloidea</taxon>
        <taxon>Patellidae</taxon>
        <taxon>Patella</taxon>
    </lineage>
</organism>
<evidence type="ECO:0000313" key="4">
    <source>
        <dbReference type="EMBL" id="KAK6165504.1"/>
    </source>
</evidence>
<dbReference type="Gene3D" id="3.80.10.10">
    <property type="entry name" value="Ribonuclease Inhibitor"/>
    <property type="match status" value="2"/>
</dbReference>
<feature type="compositionally biased region" description="Basic and acidic residues" evidence="2">
    <location>
        <begin position="596"/>
        <end position="605"/>
    </location>
</feature>
<dbReference type="PROSITE" id="PS50181">
    <property type="entry name" value="FBOX"/>
    <property type="match status" value="1"/>
</dbReference>
<dbReference type="Pfam" id="PF13516">
    <property type="entry name" value="LRR_6"/>
    <property type="match status" value="1"/>
</dbReference>
<feature type="compositionally biased region" description="Polar residues" evidence="2">
    <location>
        <begin position="67"/>
        <end position="87"/>
    </location>
</feature>
<feature type="compositionally biased region" description="Basic and acidic residues" evidence="2">
    <location>
        <begin position="1"/>
        <end position="10"/>
    </location>
</feature>
<keyword evidence="1" id="KW-0833">Ubl conjugation pathway</keyword>
<dbReference type="InterPro" id="IPR006553">
    <property type="entry name" value="Leu-rich_rpt_Cys-con_subtyp"/>
</dbReference>
<accession>A0AAN8GFR9</accession>
<dbReference type="InterPro" id="IPR032675">
    <property type="entry name" value="LRR_dom_sf"/>
</dbReference>
<feature type="domain" description="F-box" evidence="3">
    <location>
        <begin position="133"/>
        <end position="180"/>
    </location>
</feature>
<feature type="compositionally biased region" description="Polar residues" evidence="2">
    <location>
        <begin position="572"/>
        <end position="592"/>
    </location>
</feature>
<dbReference type="GO" id="GO:0019005">
    <property type="term" value="C:SCF ubiquitin ligase complex"/>
    <property type="evidence" value="ECO:0007669"/>
    <property type="project" value="TreeGrafter"/>
</dbReference>
<reference evidence="4 5" key="1">
    <citation type="submission" date="2024-01" db="EMBL/GenBank/DDBJ databases">
        <title>The genome of the rayed Mediterranean limpet Patella caerulea (Linnaeus, 1758).</title>
        <authorList>
            <person name="Anh-Thu Weber A."/>
            <person name="Halstead-Nussloch G."/>
        </authorList>
    </citation>
    <scope>NUCLEOTIDE SEQUENCE [LARGE SCALE GENOMIC DNA]</scope>
    <source>
        <strain evidence="4">AATW-2023a</strain>
        <tissue evidence="4">Whole specimen</tissue>
    </source>
</reference>
<dbReference type="InterPro" id="IPR001810">
    <property type="entry name" value="F-box_dom"/>
</dbReference>
<gene>
    <name evidence="4" type="ORF">SNE40_022421</name>
</gene>
<dbReference type="PANTHER" id="PTHR13318">
    <property type="entry name" value="PARTNER OF PAIRED, ISOFORM B-RELATED"/>
    <property type="match status" value="1"/>
</dbReference>
<dbReference type="SUPFAM" id="SSF52047">
    <property type="entry name" value="RNI-like"/>
    <property type="match status" value="2"/>
</dbReference>
<proteinExistence type="predicted"/>
<dbReference type="InterPro" id="IPR001611">
    <property type="entry name" value="Leu-rich_rpt"/>
</dbReference>
<evidence type="ECO:0000256" key="2">
    <source>
        <dbReference type="SAM" id="MobiDB-lite"/>
    </source>
</evidence>
<dbReference type="GO" id="GO:0031146">
    <property type="term" value="P:SCF-dependent proteasomal ubiquitin-dependent protein catabolic process"/>
    <property type="evidence" value="ECO:0007669"/>
    <property type="project" value="TreeGrafter"/>
</dbReference>
<feature type="region of interest" description="Disordered" evidence="2">
    <location>
        <begin position="1"/>
        <end position="87"/>
    </location>
</feature>
<dbReference type="EMBL" id="JAZGQO010000021">
    <property type="protein sequence ID" value="KAK6165504.1"/>
    <property type="molecule type" value="Genomic_DNA"/>
</dbReference>
<feature type="compositionally biased region" description="Basic and acidic residues" evidence="2">
    <location>
        <begin position="621"/>
        <end position="639"/>
    </location>
</feature>
<dbReference type="AlphaFoldDB" id="A0AAN8GFR9"/>
<evidence type="ECO:0000259" key="3">
    <source>
        <dbReference type="PROSITE" id="PS50181"/>
    </source>
</evidence>
<dbReference type="Gene3D" id="1.20.1280.50">
    <property type="match status" value="1"/>
</dbReference>
<dbReference type="SMART" id="SM00367">
    <property type="entry name" value="LRR_CC"/>
    <property type="match status" value="9"/>
</dbReference>
<comment type="caution">
    <text evidence="4">The sequence shown here is derived from an EMBL/GenBank/DDBJ whole genome shotgun (WGS) entry which is preliminary data.</text>
</comment>
<keyword evidence="5" id="KW-1185">Reference proteome</keyword>
<feature type="region of interest" description="Disordered" evidence="2">
    <location>
        <begin position="570"/>
        <end position="667"/>
    </location>
</feature>
<dbReference type="InterPro" id="IPR036047">
    <property type="entry name" value="F-box-like_dom_sf"/>
</dbReference>
<name>A0AAN8GFR9_PATCE</name>
<evidence type="ECO:0000256" key="1">
    <source>
        <dbReference type="ARBA" id="ARBA00022786"/>
    </source>
</evidence>
<protein>
    <recommendedName>
        <fullName evidence="3">F-box domain-containing protein</fullName>
    </recommendedName>
</protein>
<dbReference type="SUPFAM" id="SSF81383">
    <property type="entry name" value="F-box domain"/>
    <property type="match status" value="1"/>
</dbReference>
<sequence>MDEAIEKSSEEVLDSMGSASGRDKSVSGTSCLGSNAVHSTETPCTKSSANFDTVLNESPKNPHVTEATATTDSQAGQLQKSGTSINSSESIDACGTYVLRSPTASSSTTESLRTSIILPISDRSHSPSSSELSFNICDLPECVLLRIYQYLDIKTIVLFVRKTCRLWHNLSYDRSLWKTLQLDNGGFGEKMGDASFLKMLAPIADLVEEITFGFTMLLSDESFMHKDIYCSKLTTLDFSLTNVTTNAIVYLTEKYPKLANLNLNHCSYINIYKCLDFVVKFQDLKFLSFEDFACPADDDKLNDKILNTFQNCRNVEGCDLYATELSDVTLAGIFECSPNLKEIDITGADKITVNGFKNLNKNVHTLTYLSIAYTMIDDRGLKVIAENSPKLKSLNIMSCICITDVGIGYVASNCKELECLLVNKTDPEEKGCSITSSGLESIALGCRKLKILYVSYCLLMDDKCIIAISQNCPNLSKLRLAGCLSITDASLKALGKHSKYLRDLEVSECAQVTSTGVGFLMANCRWLQCLSLETCHRVDDINISKYRHLQDCDIVDDETELQEEDGVLEISSEASNMDTELNESLQTESTVSALAKMEDDTKTEEQEVSSLPMATVIEDSQLSHDEEDSIKVDMSRLEDSESLEQQQSSYDDTENTPQSSNEGPLASTSLDSMDTILLSLQDHSHLQTLHLSFCSKVTNETIIEIAQNCQDLQELSLRGCHLITDVAIATLVRSCPLLRILDISGGSSFFSMKISSVSLSAIAHDCKYIERLMVSKNKLINLSGLEVLFNKCTSLQSLELTVGEPMYASFTGVMSLINNVKDRIVKIANKVQVIANKQTGNLHIEFYPNPEPDRAVSAVYFSYGGESEDKL</sequence>
<feature type="compositionally biased region" description="Polar residues" evidence="2">
    <location>
        <begin position="26"/>
        <end position="59"/>
    </location>
</feature>